<dbReference type="Proteomes" id="UP000683360">
    <property type="component" value="Unassembled WGS sequence"/>
</dbReference>
<evidence type="ECO:0000256" key="2">
    <source>
        <dbReference type="ARBA" id="ARBA00022771"/>
    </source>
</evidence>
<dbReference type="InterPro" id="IPR019786">
    <property type="entry name" value="Zinc_finger_PHD-type_CS"/>
</dbReference>
<protein>
    <submittedName>
        <fullName evidence="7">Uncharacterized protein</fullName>
    </submittedName>
</protein>
<dbReference type="GO" id="GO:0006281">
    <property type="term" value="P:DNA repair"/>
    <property type="evidence" value="ECO:0007669"/>
    <property type="project" value="UniProtKB-ARBA"/>
</dbReference>
<keyword evidence="1" id="KW-0479">Metal-binding</keyword>
<dbReference type="InterPro" id="IPR036691">
    <property type="entry name" value="Endo/exonu/phosph_ase_sf"/>
</dbReference>
<dbReference type="GO" id="GO:0003824">
    <property type="term" value="F:catalytic activity"/>
    <property type="evidence" value="ECO:0007669"/>
    <property type="project" value="InterPro"/>
</dbReference>
<organism evidence="7 8">
    <name type="scientific">Mytilus edulis</name>
    <name type="common">Blue mussel</name>
    <dbReference type="NCBI Taxonomy" id="6550"/>
    <lineage>
        <taxon>Eukaryota</taxon>
        <taxon>Metazoa</taxon>
        <taxon>Spiralia</taxon>
        <taxon>Lophotrochozoa</taxon>
        <taxon>Mollusca</taxon>
        <taxon>Bivalvia</taxon>
        <taxon>Autobranchia</taxon>
        <taxon>Pteriomorphia</taxon>
        <taxon>Mytilida</taxon>
        <taxon>Mytiloidea</taxon>
        <taxon>Mytilidae</taxon>
        <taxon>Mytilinae</taxon>
        <taxon>Mytilus</taxon>
    </lineage>
</organism>
<comment type="caution">
    <text evidence="7">The sequence shown here is derived from an EMBL/GenBank/DDBJ whole genome shotgun (WGS) entry which is preliminary data.</text>
</comment>
<dbReference type="InterPro" id="IPR013083">
    <property type="entry name" value="Znf_RING/FYVE/PHD"/>
</dbReference>
<dbReference type="InterPro" id="IPR011011">
    <property type="entry name" value="Znf_FYVE_PHD"/>
</dbReference>
<gene>
    <name evidence="7" type="ORF">MEDL_46066</name>
</gene>
<keyword evidence="3" id="KW-0862">Zinc</keyword>
<dbReference type="SUPFAM" id="SSF57903">
    <property type="entry name" value="FYVE/PHD zinc finger"/>
    <property type="match status" value="1"/>
</dbReference>
<dbReference type="PANTHER" id="PTHR47526:SF3">
    <property type="entry name" value="PHD-TYPE DOMAIN-CONTAINING PROTEIN"/>
    <property type="match status" value="1"/>
</dbReference>
<dbReference type="InterPro" id="IPR011335">
    <property type="entry name" value="Restrct_endonuc-II-like"/>
</dbReference>
<dbReference type="PROSITE" id="PS01359">
    <property type="entry name" value="ZF_PHD_1"/>
    <property type="match status" value="1"/>
</dbReference>
<dbReference type="OrthoDB" id="10005682at2759"/>
<dbReference type="InterPro" id="IPR007527">
    <property type="entry name" value="Znf_SWIM"/>
</dbReference>
<accession>A0A8S3TIH5</accession>
<evidence type="ECO:0000256" key="1">
    <source>
        <dbReference type="ARBA" id="ARBA00022723"/>
    </source>
</evidence>
<evidence type="ECO:0000259" key="6">
    <source>
        <dbReference type="PROSITE" id="PS50966"/>
    </source>
</evidence>
<dbReference type="InterPro" id="IPR005135">
    <property type="entry name" value="Endo/exonuclease/phosphatase"/>
</dbReference>
<keyword evidence="2 4" id="KW-0863">Zinc-finger</keyword>
<proteinExistence type="predicted"/>
<dbReference type="PROSITE" id="PS50016">
    <property type="entry name" value="ZF_PHD_2"/>
    <property type="match status" value="1"/>
</dbReference>
<dbReference type="PANTHER" id="PTHR47526">
    <property type="entry name" value="ATP-DEPENDENT DNA HELICASE"/>
    <property type="match status" value="1"/>
</dbReference>
<dbReference type="SUPFAM" id="SSF56219">
    <property type="entry name" value="DNase I-like"/>
    <property type="match status" value="1"/>
</dbReference>
<dbReference type="PROSITE" id="PS50966">
    <property type="entry name" value="ZF_SWIM"/>
    <property type="match status" value="1"/>
</dbReference>
<dbReference type="AlphaFoldDB" id="A0A8S3TIH5"/>
<evidence type="ECO:0000313" key="8">
    <source>
        <dbReference type="Proteomes" id="UP000683360"/>
    </source>
</evidence>
<dbReference type="Pfam" id="PF09588">
    <property type="entry name" value="YqaJ"/>
    <property type="match status" value="1"/>
</dbReference>
<evidence type="ECO:0000259" key="5">
    <source>
        <dbReference type="PROSITE" id="PS50016"/>
    </source>
</evidence>
<name>A0A8S3TIH5_MYTED</name>
<feature type="domain" description="PHD-type" evidence="5">
    <location>
        <begin position="1150"/>
        <end position="1198"/>
    </location>
</feature>
<evidence type="ECO:0000256" key="4">
    <source>
        <dbReference type="PROSITE-ProRule" id="PRU00325"/>
    </source>
</evidence>
<evidence type="ECO:0000256" key="3">
    <source>
        <dbReference type="ARBA" id="ARBA00022833"/>
    </source>
</evidence>
<dbReference type="SMART" id="SM00249">
    <property type="entry name" value="PHD"/>
    <property type="match status" value="1"/>
</dbReference>
<keyword evidence="8" id="KW-1185">Reference proteome</keyword>
<dbReference type="CDD" id="cd22343">
    <property type="entry name" value="PDDEXK_lambda_exonuclease-like"/>
    <property type="match status" value="1"/>
</dbReference>
<dbReference type="GO" id="GO:0008270">
    <property type="term" value="F:zinc ion binding"/>
    <property type="evidence" value="ECO:0007669"/>
    <property type="project" value="UniProtKB-KW"/>
</dbReference>
<dbReference type="InterPro" id="IPR019787">
    <property type="entry name" value="Znf_PHD-finger"/>
</dbReference>
<dbReference type="InterPro" id="IPR019080">
    <property type="entry name" value="YqaJ_viral_recombinase"/>
</dbReference>
<evidence type="ECO:0000313" key="7">
    <source>
        <dbReference type="EMBL" id="CAG2233383.1"/>
    </source>
</evidence>
<dbReference type="SUPFAM" id="SSF52980">
    <property type="entry name" value="Restriction endonuclease-like"/>
    <property type="match status" value="1"/>
</dbReference>
<reference evidence="7" key="1">
    <citation type="submission" date="2021-03" db="EMBL/GenBank/DDBJ databases">
        <authorList>
            <person name="Bekaert M."/>
        </authorList>
    </citation>
    <scope>NUCLEOTIDE SEQUENCE</scope>
</reference>
<dbReference type="Gene3D" id="3.90.320.10">
    <property type="match status" value="1"/>
</dbReference>
<dbReference type="EMBL" id="CAJPWZ010002206">
    <property type="protein sequence ID" value="CAG2233383.1"/>
    <property type="molecule type" value="Genomic_DNA"/>
</dbReference>
<dbReference type="CDD" id="cd15505">
    <property type="entry name" value="PHD_ING"/>
    <property type="match status" value="1"/>
</dbReference>
<sequence>MNILSFNCKNILTCGPFFMEMKEDVDIYLLQEHWLFDCQLNMLNEIHSKYIGIGKSVDTDDPLPPIQMPRGYGGVAILWRKELDHLISAVKAGNSRIQCIEIEGDPNIIIISLYLPCKGPTNSTQELLECIDQLNEIVCTYLNTHQIIIGGDFNEDIINGASSQRKKCINDFMQDHELSSKETGLTFIHSNGKDSTAIDFILYQNKYSENIIDIKKLNVTSNVSDHYPILLSVLHHQKKLNTSGKSKISTKTFNKRIKWDKIDTGKYASLISTEISSTRCQIQNREDIASGFSTLNNIISKASKVFAPKSNKGKKKPKLQVMNEEIRKAISNKKTAFYNWKNNGSINDQHNYYLKQKKLTTYELRKQCRLEIALRRINERQKLIESKVSDTKTFFRMIRNQRGKMSKHIDELNVDGQIYNSDNQIINGWHIHFEELAKKSVNTKSEKTSNEWRIAERQLKLKSFNSNSWFIDIKKICLLYNIENIEKYLDNPLTKSKWKSFIDNKVQSYWTNKILDDSKMFSTLQYMNCQYTIGKIHPLITTKTANNRDIVRIPSRTKIATGTYIFQSNRASFNKNKVNPTCKLCNKSPETLSHFLLTCESLEMARKRSVDIIIDMGSELLAKSYFVEEVDLIQLIVNPFYYTVNKCNNEIVQNIAGQLERVCRQLIYNLHMKRYDLLIKQQKCEKKNNLSYVESGHVDQIKIYDVNGSPFCFLKADVIGSMKIRDKPHQPWVCLAKDTADIYCAHCTCLAGLGEMCSHIAAVLFKIELGVRYGVTQKSVTSEECKWNKVFRKQVDVSSIMDIQHLMNSNRKKKLECVIPSSKDPLPDKAVLESLSKVCPNAAFFSLIPPMNDEVTVETSVKVKHTKEEKLPRPLTSYYDVLNKELTLQELIDKSDQLFRNYHCSISQSANLFKITEAQNISPLWFEHRKGRITASKAHEVLTLRPTTNPNKLIMRISGYNSYDLSKKEAIKWGLEKEAITRDTYIQYMEKNHSNFECKLSGLKISEQNYFLGASADGVISCNCCGQGTLEIKCPHKHKDKSSMEAAKEDPTFCLDTQLHLKNNHKYYTQVQFQMFVYDTDYCDFVVMTSPNDVILLAIVRICRDPEFCNTLISKCTYFVKELLIPELLTRKLLHDYKVANTSVNDVTKEKYCLCEEPEYGKMIFCDGESCDIGWYHYQCVNIVRKPRGKWLCPKCKK</sequence>
<dbReference type="Pfam" id="PF14529">
    <property type="entry name" value="Exo_endo_phos_2"/>
    <property type="match status" value="1"/>
</dbReference>
<dbReference type="InterPro" id="IPR011604">
    <property type="entry name" value="PDDEXK-like_dom_sf"/>
</dbReference>
<feature type="domain" description="SWIM-type" evidence="6">
    <location>
        <begin position="732"/>
        <end position="768"/>
    </location>
</feature>
<dbReference type="InterPro" id="IPR001965">
    <property type="entry name" value="Znf_PHD"/>
</dbReference>
<dbReference type="Gene3D" id="3.60.10.10">
    <property type="entry name" value="Endonuclease/exonuclease/phosphatase"/>
    <property type="match status" value="1"/>
</dbReference>
<dbReference type="Gene3D" id="3.30.40.10">
    <property type="entry name" value="Zinc/RING finger domain, C3HC4 (zinc finger)"/>
    <property type="match status" value="1"/>
</dbReference>